<protein>
    <submittedName>
        <fullName evidence="8">DNA-binding protein</fullName>
    </submittedName>
</protein>
<feature type="compositionally biased region" description="Polar residues" evidence="6">
    <location>
        <begin position="677"/>
        <end position="700"/>
    </location>
</feature>
<keyword evidence="9" id="KW-1185">Reference proteome</keyword>
<accession>A0A9P4K8T7</accession>
<evidence type="ECO:0000256" key="3">
    <source>
        <dbReference type="ARBA" id="ARBA00022454"/>
    </source>
</evidence>
<proteinExistence type="predicted"/>
<dbReference type="InterPro" id="IPR003511">
    <property type="entry name" value="HORMA_dom"/>
</dbReference>
<dbReference type="InterPro" id="IPR013083">
    <property type="entry name" value="Znf_RING/FYVE/PHD"/>
</dbReference>
<feature type="region of interest" description="Disordered" evidence="6">
    <location>
        <begin position="677"/>
        <end position="707"/>
    </location>
</feature>
<comment type="subcellular location">
    <subcellularLocation>
        <location evidence="2">Chromosome</location>
    </subcellularLocation>
    <subcellularLocation>
        <location evidence="1">Nucleus</location>
    </subcellularLocation>
</comment>
<evidence type="ECO:0000256" key="4">
    <source>
        <dbReference type="ARBA" id="ARBA00023242"/>
    </source>
</evidence>
<feature type="domain" description="HORMA" evidence="7">
    <location>
        <begin position="36"/>
        <end position="266"/>
    </location>
</feature>
<evidence type="ECO:0000313" key="8">
    <source>
        <dbReference type="EMBL" id="KAF2261589.1"/>
    </source>
</evidence>
<feature type="region of interest" description="Disordered" evidence="6">
    <location>
        <begin position="406"/>
        <end position="425"/>
    </location>
</feature>
<dbReference type="SUPFAM" id="SSF56019">
    <property type="entry name" value="The spindle assembly checkpoint protein mad2"/>
    <property type="match status" value="1"/>
</dbReference>
<name>A0A9P4K8T7_9PLEO</name>
<dbReference type="PROSITE" id="PS50815">
    <property type="entry name" value="HORMA"/>
    <property type="match status" value="1"/>
</dbReference>
<dbReference type="GO" id="GO:0005634">
    <property type="term" value="C:nucleus"/>
    <property type="evidence" value="ECO:0007669"/>
    <property type="project" value="UniProtKB-SubCell"/>
</dbReference>
<evidence type="ECO:0000256" key="6">
    <source>
        <dbReference type="SAM" id="MobiDB-lite"/>
    </source>
</evidence>
<dbReference type="EMBL" id="ML986654">
    <property type="protein sequence ID" value="KAF2261589.1"/>
    <property type="molecule type" value="Genomic_DNA"/>
</dbReference>
<gene>
    <name evidence="8" type="ORF">CC78DRAFT_346055</name>
</gene>
<comment type="caution">
    <text evidence="8">The sequence shown here is derived from an EMBL/GenBank/DDBJ whole genome shotgun (WGS) entry which is preliminary data.</text>
</comment>
<reference evidence="9" key="1">
    <citation type="journal article" date="2020" name="Stud. Mycol.">
        <title>101 Dothideomycetes genomes: A test case for predicting lifestyles and emergence of pathogens.</title>
        <authorList>
            <person name="Haridas S."/>
            <person name="Albert R."/>
            <person name="Binder M."/>
            <person name="Bloem J."/>
            <person name="LaButti K."/>
            <person name="Salamov A."/>
            <person name="Andreopoulos B."/>
            <person name="Baker S."/>
            <person name="Barry K."/>
            <person name="Bills G."/>
            <person name="Bluhm B."/>
            <person name="Cannon C."/>
            <person name="Castanera R."/>
            <person name="Culley D."/>
            <person name="Daum C."/>
            <person name="Ezra D."/>
            <person name="Gonzalez J."/>
            <person name="Henrissat B."/>
            <person name="Kuo A."/>
            <person name="Liang C."/>
            <person name="Lipzen A."/>
            <person name="Lutzoni F."/>
            <person name="Magnuson J."/>
            <person name="Mondo S."/>
            <person name="Nolan M."/>
            <person name="Ohm R."/>
            <person name="Pangilinan J."/>
            <person name="Park H.-J."/>
            <person name="Ramirez L."/>
            <person name="Alfaro M."/>
            <person name="Sun H."/>
            <person name="Tritt A."/>
            <person name="Yoshinaga Y."/>
            <person name="Zwiers L.-H."/>
            <person name="Turgeon B."/>
            <person name="Goodwin S."/>
            <person name="Spatafora J."/>
            <person name="Crous P."/>
            <person name="Grigoriev I."/>
        </authorList>
    </citation>
    <scope>NUCLEOTIDE SEQUENCE [LARGE SCALE GENOMIC DNA]</scope>
    <source>
        <strain evidence="9">CBS 304.66</strain>
    </source>
</reference>
<dbReference type="SUPFAM" id="SSF57903">
    <property type="entry name" value="FYVE/PHD zinc finger"/>
    <property type="match status" value="1"/>
</dbReference>
<organism evidence="8 9">
    <name type="scientific">Lojkania enalia</name>
    <dbReference type="NCBI Taxonomy" id="147567"/>
    <lineage>
        <taxon>Eukaryota</taxon>
        <taxon>Fungi</taxon>
        <taxon>Dikarya</taxon>
        <taxon>Ascomycota</taxon>
        <taxon>Pezizomycotina</taxon>
        <taxon>Dothideomycetes</taxon>
        <taxon>Pleosporomycetidae</taxon>
        <taxon>Pleosporales</taxon>
        <taxon>Pleosporales incertae sedis</taxon>
        <taxon>Lojkania</taxon>
    </lineage>
</organism>
<dbReference type="AlphaFoldDB" id="A0A9P4K8T7"/>
<feature type="region of interest" description="Disordered" evidence="6">
    <location>
        <begin position="316"/>
        <end position="344"/>
    </location>
</feature>
<keyword evidence="4" id="KW-0539">Nucleus</keyword>
<dbReference type="GO" id="GO:0051598">
    <property type="term" value="P:meiotic recombination checkpoint signaling"/>
    <property type="evidence" value="ECO:0007669"/>
    <property type="project" value="TreeGrafter"/>
</dbReference>
<evidence type="ECO:0000256" key="2">
    <source>
        <dbReference type="ARBA" id="ARBA00004286"/>
    </source>
</evidence>
<keyword evidence="3" id="KW-0158">Chromosome</keyword>
<feature type="compositionally biased region" description="Polar residues" evidence="6">
    <location>
        <begin position="359"/>
        <end position="376"/>
    </location>
</feature>
<dbReference type="PANTHER" id="PTHR48225">
    <property type="entry name" value="HORMA DOMAIN-CONTAINING PROTEIN 1"/>
    <property type="match status" value="1"/>
</dbReference>
<dbReference type="GO" id="GO:0003677">
    <property type="term" value="F:DNA binding"/>
    <property type="evidence" value="ECO:0007669"/>
    <property type="project" value="UniProtKB-KW"/>
</dbReference>
<dbReference type="PANTHER" id="PTHR48225:SF7">
    <property type="entry name" value="MEIOSIS-SPECIFIC PROTEIN HOP1"/>
    <property type="match status" value="1"/>
</dbReference>
<dbReference type="Gene3D" id="3.30.900.10">
    <property type="entry name" value="HORMA domain"/>
    <property type="match status" value="1"/>
</dbReference>
<keyword evidence="5" id="KW-0469">Meiosis</keyword>
<feature type="region of interest" description="Disordered" evidence="6">
    <location>
        <begin position="359"/>
        <end position="389"/>
    </location>
</feature>
<dbReference type="Proteomes" id="UP000800093">
    <property type="component" value="Unassembled WGS sequence"/>
</dbReference>
<dbReference type="GO" id="GO:0007130">
    <property type="term" value="P:synaptonemal complex assembly"/>
    <property type="evidence" value="ECO:0007669"/>
    <property type="project" value="TreeGrafter"/>
</dbReference>
<dbReference type="InterPro" id="IPR051294">
    <property type="entry name" value="HORMA_MeioticProgression"/>
</dbReference>
<dbReference type="GO" id="GO:0005694">
    <property type="term" value="C:chromosome"/>
    <property type="evidence" value="ECO:0007669"/>
    <property type="project" value="UniProtKB-SubCell"/>
</dbReference>
<evidence type="ECO:0000259" key="7">
    <source>
        <dbReference type="PROSITE" id="PS50815"/>
    </source>
</evidence>
<dbReference type="InterPro" id="IPR011011">
    <property type="entry name" value="Znf_FYVE_PHD"/>
</dbReference>
<evidence type="ECO:0000256" key="5">
    <source>
        <dbReference type="ARBA" id="ARBA00023254"/>
    </source>
</evidence>
<keyword evidence="8" id="KW-0238">DNA-binding</keyword>
<evidence type="ECO:0000313" key="9">
    <source>
        <dbReference type="Proteomes" id="UP000800093"/>
    </source>
</evidence>
<dbReference type="InterPro" id="IPR036570">
    <property type="entry name" value="HORMA_dom_sf"/>
</dbReference>
<evidence type="ECO:0000256" key="1">
    <source>
        <dbReference type="ARBA" id="ARBA00004123"/>
    </source>
</evidence>
<dbReference type="Pfam" id="PF02301">
    <property type="entry name" value="HORMA"/>
    <property type="match status" value="1"/>
</dbReference>
<dbReference type="OrthoDB" id="1928087at2759"/>
<dbReference type="Gene3D" id="3.30.40.10">
    <property type="entry name" value="Zinc/RING finger domain, C3HC4 (zinc finger)"/>
    <property type="match status" value="1"/>
</dbReference>
<sequence>MARKQAMKTRAAVQAAVDQGTATSTIIATEQATTTKQSTEVVQTLVHGSISALAYIRNIFPDSCFEHQIYETINNDYTYDDYAKDNGQPVMSKRRGTRMQVLKRGRSARVDRLLDWLEIGAFDALQKGYLRGLQISIFEDRDKPSNVVELYSFTFHYAVSAGSRVVSEVEMEGPLGDRITVKKAKYAMQILIRKVVAVCNTMPDLPAHRFLKMHLIYTEDCPDDYLPPGFELSTDYSIRYPNSGWKKMDSNMGKVDAGFHSVSLNVSHLYPNTEEDVNIKDVAVPNGLTYGEPESRFDHIDVENKALPVQFIPSEDMKTHQLEQQKVVKRSTADSKSSMDLDGQDADLDIVSRLSLLATQETSQDESTPTPMTVHQSEPIASGGSTASSAKLEDIRIQRRLHQMLQPSVHQDDTQSTQPQANPQQSFLDPIDISTQSELKLSQTVIRQLEKSRSSLLPPRKAIGSLRRTSIPAGLGESVDKVLCQCGYNEEEGDMINCGFCETWQHVHCYGYRGLDDQRLPKDHACYQCLLQGKHDALFRELRGLVLLRRAIYILEARGYSNDKQLAQILQCDLQTVSKVATELRGKGFLVPAQGRTKKSLAGNPRFSVSKAEGVVSRIMKEYYDPTTKIAHYFQFQPSSSISVQPAPMEESTSRFVGAPAVTIDETQYRRYTLRNRNNQIAQGEDVAQSSTKDTSTSPVGQRKRTRLSDEALIASTPKRLMRMDTSMDTLDIVEFATPASAH</sequence>